<proteinExistence type="predicted"/>
<keyword evidence="1" id="KW-0472">Membrane</keyword>
<reference evidence="2 3" key="1">
    <citation type="journal article" date="2018" name="Nat. Ecol. Evol.">
        <title>Pezizomycetes genomes reveal the molecular basis of ectomycorrhizal truffle lifestyle.</title>
        <authorList>
            <person name="Murat C."/>
            <person name="Payen T."/>
            <person name="Noel B."/>
            <person name="Kuo A."/>
            <person name="Morin E."/>
            <person name="Chen J."/>
            <person name="Kohler A."/>
            <person name="Krizsan K."/>
            <person name="Balestrini R."/>
            <person name="Da Silva C."/>
            <person name="Montanini B."/>
            <person name="Hainaut M."/>
            <person name="Levati E."/>
            <person name="Barry K.W."/>
            <person name="Belfiori B."/>
            <person name="Cichocki N."/>
            <person name="Clum A."/>
            <person name="Dockter R.B."/>
            <person name="Fauchery L."/>
            <person name="Guy J."/>
            <person name="Iotti M."/>
            <person name="Le Tacon F."/>
            <person name="Lindquist E.A."/>
            <person name="Lipzen A."/>
            <person name="Malagnac F."/>
            <person name="Mello A."/>
            <person name="Molinier V."/>
            <person name="Miyauchi S."/>
            <person name="Poulain J."/>
            <person name="Riccioni C."/>
            <person name="Rubini A."/>
            <person name="Sitrit Y."/>
            <person name="Splivallo R."/>
            <person name="Traeger S."/>
            <person name="Wang M."/>
            <person name="Zifcakova L."/>
            <person name="Wipf D."/>
            <person name="Zambonelli A."/>
            <person name="Paolocci F."/>
            <person name="Nowrousian M."/>
            <person name="Ottonello S."/>
            <person name="Baldrian P."/>
            <person name="Spatafora J.W."/>
            <person name="Henrissat B."/>
            <person name="Nagy L.G."/>
            <person name="Aury J.M."/>
            <person name="Wincker P."/>
            <person name="Grigoriev I.V."/>
            <person name="Bonfante P."/>
            <person name="Martin F.M."/>
        </authorList>
    </citation>
    <scope>NUCLEOTIDE SEQUENCE [LARGE SCALE GENOMIC DNA]</scope>
    <source>
        <strain evidence="2 3">RN42</strain>
    </source>
</reference>
<keyword evidence="1" id="KW-1133">Transmembrane helix</keyword>
<dbReference type="AlphaFoldDB" id="A0A3N4HQW4"/>
<dbReference type="Proteomes" id="UP000275078">
    <property type="component" value="Unassembled WGS sequence"/>
</dbReference>
<dbReference type="OrthoDB" id="5427664at2759"/>
<feature type="transmembrane region" description="Helical" evidence="1">
    <location>
        <begin position="20"/>
        <end position="39"/>
    </location>
</feature>
<feature type="transmembrane region" description="Helical" evidence="1">
    <location>
        <begin position="314"/>
        <end position="335"/>
    </location>
</feature>
<dbReference type="STRING" id="1160509.A0A3N4HQW4"/>
<feature type="transmembrane region" description="Helical" evidence="1">
    <location>
        <begin position="215"/>
        <end position="232"/>
    </location>
</feature>
<name>A0A3N4HQW4_ASCIM</name>
<evidence type="ECO:0000313" key="3">
    <source>
        <dbReference type="Proteomes" id="UP000275078"/>
    </source>
</evidence>
<dbReference type="PANTHER" id="PTHR37577">
    <property type="entry name" value="INTEGRAL MEMBRANE PROTEIN"/>
    <property type="match status" value="1"/>
</dbReference>
<organism evidence="2 3">
    <name type="scientific">Ascobolus immersus RN42</name>
    <dbReference type="NCBI Taxonomy" id="1160509"/>
    <lineage>
        <taxon>Eukaryota</taxon>
        <taxon>Fungi</taxon>
        <taxon>Dikarya</taxon>
        <taxon>Ascomycota</taxon>
        <taxon>Pezizomycotina</taxon>
        <taxon>Pezizomycetes</taxon>
        <taxon>Pezizales</taxon>
        <taxon>Ascobolaceae</taxon>
        <taxon>Ascobolus</taxon>
    </lineage>
</organism>
<feature type="transmembrane region" description="Helical" evidence="1">
    <location>
        <begin position="102"/>
        <end position="123"/>
    </location>
</feature>
<dbReference type="EMBL" id="ML119751">
    <property type="protein sequence ID" value="RPA76099.1"/>
    <property type="molecule type" value="Genomic_DNA"/>
</dbReference>
<accession>A0A3N4HQW4</accession>
<sequence>MVRLQECQGKITANPSIGGIGTLIGFTTKAFLTLIFTVLRQICSYQFEKHRFASGTRPEKHRYPVPTPPTTSKQAYIQSPTKFSLNSKALFYKRQGRNLNRILLGLSDIQSITSISILVASFAQWSTISLYHLALTNYTAQFAQTANLVALSYVRGSIPERDMFLRDGLVLGYYSMLTAHNVLWYQRVKAEWDGGQDDRCYVDKTACVKDGTRPVAFLWNALIFVFYLWLILRRQHFTLRFLAKATNNRPSQRYLRFLSTYLPKSRWISIPYDFFFRKTGLVVYAVFWFLWIFHDVWFGLFIPNMHRMNGGSDFEWGFGQVLAVSLLASHALGVYQTWSGMCLEPLEYCH</sequence>
<evidence type="ECO:0000256" key="1">
    <source>
        <dbReference type="SAM" id="Phobius"/>
    </source>
</evidence>
<feature type="transmembrane region" description="Helical" evidence="1">
    <location>
        <begin position="281"/>
        <end position="302"/>
    </location>
</feature>
<keyword evidence="1" id="KW-0812">Transmembrane</keyword>
<dbReference type="InterPro" id="IPR053018">
    <property type="entry name" value="Elsinochrome_Biosynth-Asso"/>
</dbReference>
<evidence type="ECO:0000313" key="2">
    <source>
        <dbReference type="EMBL" id="RPA76099.1"/>
    </source>
</evidence>
<gene>
    <name evidence="2" type="ORF">BJ508DRAFT_11378</name>
</gene>
<protein>
    <submittedName>
        <fullName evidence="2">Uncharacterized protein</fullName>
    </submittedName>
</protein>
<keyword evidence="3" id="KW-1185">Reference proteome</keyword>
<dbReference type="PANTHER" id="PTHR37577:SF1">
    <property type="entry name" value="INTEGRAL MEMBRANE PROTEIN"/>
    <property type="match status" value="1"/>
</dbReference>